<proteinExistence type="inferred from homology"/>
<evidence type="ECO:0000256" key="5">
    <source>
        <dbReference type="ARBA" id="ARBA00022692"/>
    </source>
</evidence>
<organism evidence="10 11">
    <name type="scientific">Nocardioides panacis</name>
    <dbReference type="NCBI Taxonomy" id="2849501"/>
    <lineage>
        <taxon>Bacteria</taxon>
        <taxon>Bacillati</taxon>
        <taxon>Actinomycetota</taxon>
        <taxon>Actinomycetes</taxon>
        <taxon>Propionibacteriales</taxon>
        <taxon>Nocardioidaceae</taxon>
        <taxon>Nocardioides</taxon>
    </lineage>
</organism>
<dbReference type="RefSeq" id="WP_216938207.1">
    <property type="nucleotide sequence ID" value="NZ_CP077062.1"/>
</dbReference>
<comment type="subcellular location">
    <subcellularLocation>
        <location evidence="1 8">Cell membrane</location>
        <topology evidence="1 8">Multi-pass membrane protein</topology>
    </subcellularLocation>
</comment>
<feature type="transmembrane region" description="Helical" evidence="8">
    <location>
        <begin position="104"/>
        <end position="124"/>
    </location>
</feature>
<dbReference type="Proteomes" id="UP000683575">
    <property type="component" value="Chromosome"/>
</dbReference>
<evidence type="ECO:0000256" key="3">
    <source>
        <dbReference type="ARBA" id="ARBA00022475"/>
    </source>
</evidence>
<dbReference type="GO" id="GO:0005886">
    <property type="term" value="C:plasma membrane"/>
    <property type="evidence" value="ECO:0007669"/>
    <property type="project" value="UniProtKB-SubCell"/>
</dbReference>
<dbReference type="InterPro" id="IPR000515">
    <property type="entry name" value="MetI-like"/>
</dbReference>
<sequence>MRRRLGTALLWAGGTGVVAFAVLPLWYMLVLSFDPDPAGAGTGLVPHAFSLGSYRFLASSVFGFYPTLARSLLLSAGTTLVSLAVAIPAAYALARLPVPGRAQILAVMLAFAFFPGIVVLVPISQMLSGLGWLDRLGGIGLAQLSYTLPLAVWFLAYAFRAVPVEVEEAARVDGAGTVALVWRVVLPVARPGVAGTTALVFVASWNDFLFSSGLNRSDRSETLPVLLSKLPELGFLGGQMAAAVLMCLPVAFVVAAMLLWLSRRNDVAR</sequence>
<evidence type="ECO:0000256" key="6">
    <source>
        <dbReference type="ARBA" id="ARBA00022989"/>
    </source>
</evidence>
<protein>
    <submittedName>
        <fullName evidence="10">Carbohydrate ABC transporter permease</fullName>
    </submittedName>
</protein>
<feature type="transmembrane region" description="Helical" evidence="8">
    <location>
        <begin position="72"/>
        <end position="92"/>
    </location>
</feature>
<feature type="domain" description="ABC transmembrane type-1" evidence="9">
    <location>
        <begin position="68"/>
        <end position="258"/>
    </location>
</feature>
<reference evidence="10" key="1">
    <citation type="submission" date="2021-06" db="EMBL/GenBank/DDBJ databases">
        <title>Complete genome sequence of Nocardioides sp. G188.</title>
        <authorList>
            <person name="Im W.-T."/>
        </authorList>
    </citation>
    <scope>NUCLEOTIDE SEQUENCE</scope>
    <source>
        <strain evidence="10">G188</strain>
    </source>
</reference>
<evidence type="ECO:0000259" key="9">
    <source>
        <dbReference type="PROSITE" id="PS50928"/>
    </source>
</evidence>
<keyword evidence="3" id="KW-1003">Cell membrane</keyword>
<keyword evidence="7 8" id="KW-0472">Membrane</keyword>
<dbReference type="InterPro" id="IPR050901">
    <property type="entry name" value="BP-dep_ABC_trans_perm"/>
</dbReference>
<evidence type="ECO:0000256" key="8">
    <source>
        <dbReference type="RuleBase" id="RU363032"/>
    </source>
</evidence>
<dbReference type="PANTHER" id="PTHR32243:SF50">
    <property type="entry name" value="MALTOSE_MALTODEXTRIN TRANSPORT SYSTEM PERMEASE PROTEIN MALG"/>
    <property type="match status" value="1"/>
</dbReference>
<evidence type="ECO:0000256" key="2">
    <source>
        <dbReference type="ARBA" id="ARBA00022448"/>
    </source>
</evidence>
<accession>A0A975SVY6</accession>
<dbReference type="AlphaFoldDB" id="A0A975SVY6"/>
<dbReference type="KEGG" id="nps:KRR39_15315"/>
<dbReference type="EMBL" id="CP077062">
    <property type="protein sequence ID" value="QWZ06883.1"/>
    <property type="molecule type" value="Genomic_DNA"/>
</dbReference>
<dbReference type="Pfam" id="PF00528">
    <property type="entry name" value="BPD_transp_1"/>
    <property type="match status" value="1"/>
</dbReference>
<evidence type="ECO:0000313" key="11">
    <source>
        <dbReference type="Proteomes" id="UP000683575"/>
    </source>
</evidence>
<comment type="similarity">
    <text evidence="8">Belongs to the binding-protein-dependent transport system permease family.</text>
</comment>
<keyword evidence="4" id="KW-0762">Sugar transport</keyword>
<keyword evidence="11" id="KW-1185">Reference proteome</keyword>
<keyword evidence="6 8" id="KW-1133">Transmembrane helix</keyword>
<feature type="transmembrane region" description="Helical" evidence="8">
    <location>
        <begin position="136"/>
        <end position="159"/>
    </location>
</feature>
<gene>
    <name evidence="10" type="ORF">KRR39_15315</name>
</gene>
<keyword evidence="5 8" id="KW-0812">Transmembrane</keyword>
<dbReference type="PANTHER" id="PTHR32243">
    <property type="entry name" value="MALTOSE TRANSPORT SYSTEM PERMEASE-RELATED"/>
    <property type="match status" value="1"/>
</dbReference>
<name>A0A975SVY6_9ACTN</name>
<evidence type="ECO:0000256" key="1">
    <source>
        <dbReference type="ARBA" id="ARBA00004651"/>
    </source>
</evidence>
<dbReference type="GO" id="GO:0055085">
    <property type="term" value="P:transmembrane transport"/>
    <property type="evidence" value="ECO:0007669"/>
    <property type="project" value="InterPro"/>
</dbReference>
<evidence type="ECO:0000313" key="10">
    <source>
        <dbReference type="EMBL" id="QWZ06883.1"/>
    </source>
</evidence>
<feature type="transmembrane region" description="Helical" evidence="8">
    <location>
        <begin position="240"/>
        <end position="261"/>
    </location>
</feature>
<dbReference type="PROSITE" id="PS50928">
    <property type="entry name" value="ABC_TM1"/>
    <property type="match status" value="1"/>
</dbReference>
<feature type="transmembrane region" description="Helical" evidence="8">
    <location>
        <begin position="7"/>
        <end position="27"/>
    </location>
</feature>
<dbReference type="CDD" id="cd06261">
    <property type="entry name" value="TM_PBP2"/>
    <property type="match status" value="1"/>
</dbReference>
<evidence type="ECO:0000256" key="7">
    <source>
        <dbReference type="ARBA" id="ARBA00023136"/>
    </source>
</evidence>
<keyword evidence="2 8" id="KW-0813">Transport</keyword>
<evidence type="ECO:0000256" key="4">
    <source>
        <dbReference type="ARBA" id="ARBA00022597"/>
    </source>
</evidence>